<dbReference type="EMBL" id="QFOZ01000001">
    <property type="protein sequence ID" value="PZP89997.1"/>
    <property type="molecule type" value="Genomic_DNA"/>
</dbReference>
<reference evidence="13 14" key="1">
    <citation type="submission" date="2017-08" db="EMBL/GenBank/DDBJ databases">
        <title>Infants hospitalized years apart are colonized by the same room-sourced microbial strains.</title>
        <authorList>
            <person name="Brooks B."/>
            <person name="Olm M.R."/>
            <person name="Firek B.A."/>
            <person name="Baker R."/>
            <person name="Thomas B.C."/>
            <person name="Morowitz M.J."/>
            <person name="Banfield J.F."/>
        </authorList>
    </citation>
    <scope>NUCLEOTIDE SEQUENCE [LARGE SCALE GENOMIC DNA]</scope>
    <source>
        <strain evidence="13">S2_006_000_R1_57</strain>
    </source>
</reference>
<accession>A0A2W5IG88</accession>
<dbReference type="InterPro" id="IPR043130">
    <property type="entry name" value="CDP-OH_PTrfase_TM_dom"/>
</dbReference>
<dbReference type="AlphaFoldDB" id="A0A2W5IG88"/>
<evidence type="ECO:0000256" key="10">
    <source>
        <dbReference type="ARBA" id="ARBA00023264"/>
    </source>
</evidence>
<dbReference type="InterPro" id="IPR048254">
    <property type="entry name" value="CDP_ALCOHOL_P_TRANSF_CS"/>
</dbReference>
<sequence>MGGVWCLRASYTAHWKSIVKKRNRKMSAVTAAHKHNEGSRQNTEYVAHKRTSEDSAAAKTSSSLGIFTVPNFISFLRLCLVPVFIWLLVGKHNYVAAFVLLMIIGISDWADGKIARYWHIESKIGAYLDPAADRLMTIAVPISMAVVHFVPWWMVIVLICRDVILAGIFFIYQNRGLRMSVIYLGKVATASLMVAFPTIIFANLPYSGCKWAIPLGWAVFIWAFVLYVWTGLLYIYRGYLLAKKVPVLTPEEKAQWRKNKNILN</sequence>
<keyword evidence="7" id="KW-0443">Lipid metabolism</keyword>
<keyword evidence="3" id="KW-0444">Lipid biosynthesis</keyword>
<keyword evidence="9" id="KW-0594">Phospholipid biosynthesis</keyword>
<dbReference type="GO" id="GO:0046474">
    <property type="term" value="P:glycerophospholipid biosynthetic process"/>
    <property type="evidence" value="ECO:0007669"/>
    <property type="project" value="TreeGrafter"/>
</dbReference>
<comment type="subcellular location">
    <subcellularLocation>
        <location evidence="1">Membrane</location>
        <topology evidence="1">Multi-pass membrane protein</topology>
    </subcellularLocation>
</comment>
<evidence type="ECO:0000256" key="3">
    <source>
        <dbReference type="ARBA" id="ARBA00022516"/>
    </source>
</evidence>
<feature type="transmembrane region" description="Helical" evidence="12">
    <location>
        <begin position="64"/>
        <end position="88"/>
    </location>
</feature>
<protein>
    <submittedName>
        <fullName evidence="13">CDP-diacylglycerol--glycerol-3-phosphate 3-phosphatidyltransferase</fullName>
    </submittedName>
</protein>
<dbReference type="InterPro" id="IPR000462">
    <property type="entry name" value="CDP-OH_P_trans"/>
</dbReference>
<comment type="similarity">
    <text evidence="2 11">Belongs to the CDP-alcohol phosphatidyltransferase class-I family.</text>
</comment>
<dbReference type="Gene3D" id="1.20.120.1760">
    <property type="match status" value="1"/>
</dbReference>
<evidence type="ECO:0000256" key="8">
    <source>
        <dbReference type="ARBA" id="ARBA00023136"/>
    </source>
</evidence>
<name>A0A2W5IG88_9ACTN</name>
<evidence type="ECO:0000256" key="12">
    <source>
        <dbReference type="SAM" id="Phobius"/>
    </source>
</evidence>
<dbReference type="Proteomes" id="UP000248606">
    <property type="component" value="Unassembled WGS sequence"/>
</dbReference>
<gene>
    <name evidence="13" type="ORF">DI579_02265</name>
</gene>
<evidence type="ECO:0000256" key="9">
    <source>
        <dbReference type="ARBA" id="ARBA00023209"/>
    </source>
</evidence>
<keyword evidence="10" id="KW-1208">Phospholipid metabolism</keyword>
<evidence type="ECO:0000256" key="2">
    <source>
        <dbReference type="ARBA" id="ARBA00010441"/>
    </source>
</evidence>
<dbReference type="PANTHER" id="PTHR14269:SF62">
    <property type="entry name" value="CDP-DIACYLGLYCEROL--GLYCEROL-3-PHOSPHATE 3-PHOSPHATIDYLTRANSFERASE 1, CHLOROPLASTIC"/>
    <property type="match status" value="1"/>
</dbReference>
<dbReference type="PANTHER" id="PTHR14269">
    <property type="entry name" value="CDP-DIACYLGLYCEROL--GLYCEROL-3-PHOSPHATE 3-PHOSPHATIDYLTRANSFERASE-RELATED"/>
    <property type="match status" value="1"/>
</dbReference>
<feature type="transmembrane region" description="Helical" evidence="12">
    <location>
        <begin position="184"/>
        <end position="206"/>
    </location>
</feature>
<dbReference type="InterPro" id="IPR050324">
    <property type="entry name" value="CDP-alcohol_PTase-I"/>
</dbReference>
<comment type="caution">
    <text evidence="13">The sequence shown here is derived from an EMBL/GenBank/DDBJ whole genome shotgun (WGS) entry which is preliminary data.</text>
</comment>
<evidence type="ECO:0000313" key="14">
    <source>
        <dbReference type="Proteomes" id="UP000248606"/>
    </source>
</evidence>
<evidence type="ECO:0000313" key="13">
    <source>
        <dbReference type="EMBL" id="PZP89997.1"/>
    </source>
</evidence>
<evidence type="ECO:0000256" key="6">
    <source>
        <dbReference type="ARBA" id="ARBA00022989"/>
    </source>
</evidence>
<dbReference type="GO" id="GO:0016780">
    <property type="term" value="F:phosphotransferase activity, for other substituted phosphate groups"/>
    <property type="evidence" value="ECO:0007669"/>
    <property type="project" value="InterPro"/>
</dbReference>
<evidence type="ECO:0000256" key="7">
    <source>
        <dbReference type="ARBA" id="ARBA00023098"/>
    </source>
</evidence>
<evidence type="ECO:0000256" key="11">
    <source>
        <dbReference type="RuleBase" id="RU003750"/>
    </source>
</evidence>
<feature type="transmembrane region" description="Helical" evidence="12">
    <location>
        <begin position="153"/>
        <end position="172"/>
    </location>
</feature>
<keyword evidence="5 12" id="KW-0812">Transmembrane</keyword>
<keyword evidence="8 12" id="KW-0472">Membrane</keyword>
<evidence type="ECO:0000256" key="1">
    <source>
        <dbReference type="ARBA" id="ARBA00004141"/>
    </source>
</evidence>
<feature type="transmembrane region" description="Helical" evidence="12">
    <location>
        <begin position="94"/>
        <end position="110"/>
    </location>
</feature>
<feature type="transmembrane region" description="Helical" evidence="12">
    <location>
        <begin position="212"/>
        <end position="236"/>
    </location>
</feature>
<organism evidence="13 14">
    <name type="scientific">Lawsonella clevelandensis</name>
    <dbReference type="NCBI Taxonomy" id="1528099"/>
    <lineage>
        <taxon>Bacteria</taxon>
        <taxon>Bacillati</taxon>
        <taxon>Actinomycetota</taxon>
        <taxon>Actinomycetes</taxon>
        <taxon>Mycobacteriales</taxon>
        <taxon>Lawsonellaceae</taxon>
        <taxon>Lawsonella</taxon>
    </lineage>
</organism>
<dbReference type="PROSITE" id="PS00379">
    <property type="entry name" value="CDP_ALCOHOL_P_TRANSF"/>
    <property type="match status" value="1"/>
</dbReference>
<keyword evidence="6 12" id="KW-1133">Transmembrane helix</keyword>
<proteinExistence type="inferred from homology"/>
<evidence type="ECO:0000256" key="4">
    <source>
        <dbReference type="ARBA" id="ARBA00022679"/>
    </source>
</evidence>
<dbReference type="GO" id="GO:0016020">
    <property type="term" value="C:membrane"/>
    <property type="evidence" value="ECO:0007669"/>
    <property type="project" value="UniProtKB-SubCell"/>
</dbReference>
<dbReference type="Pfam" id="PF01066">
    <property type="entry name" value="CDP-OH_P_transf"/>
    <property type="match status" value="1"/>
</dbReference>
<evidence type="ECO:0000256" key="5">
    <source>
        <dbReference type="ARBA" id="ARBA00022692"/>
    </source>
</evidence>
<keyword evidence="4 11" id="KW-0808">Transferase</keyword>